<organism evidence="2 3">
    <name type="scientific">Corynebacterium maris DSM 45190</name>
    <dbReference type="NCBI Taxonomy" id="1224163"/>
    <lineage>
        <taxon>Bacteria</taxon>
        <taxon>Bacillati</taxon>
        <taxon>Actinomycetota</taxon>
        <taxon>Actinomycetes</taxon>
        <taxon>Mycobacteriales</taxon>
        <taxon>Corynebacteriaceae</taxon>
        <taxon>Corynebacterium</taxon>
    </lineage>
</organism>
<evidence type="ECO:0000313" key="2">
    <source>
        <dbReference type="EMBL" id="AGS33519.1"/>
    </source>
</evidence>
<dbReference type="InterPro" id="IPR010852">
    <property type="entry name" value="ABATE"/>
</dbReference>
<protein>
    <recommendedName>
        <fullName evidence="1">Zinc finger CGNR domain-containing protein</fullName>
    </recommendedName>
</protein>
<dbReference type="PANTHER" id="PTHR35525">
    <property type="entry name" value="BLL6575 PROTEIN"/>
    <property type="match status" value="1"/>
</dbReference>
<dbReference type="KEGG" id="cmd:B841_00180"/>
<dbReference type="Pfam" id="PF11706">
    <property type="entry name" value="zf-CGNR"/>
    <property type="match status" value="1"/>
</dbReference>
<proteinExistence type="predicted"/>
<accession>S5SR23</accession>
<gene>
    <name evidence="2" type="ORF">B841_00180</name>
</gene>
<dbReference type="Gene3D" id="1.10.3300.10">
    <property type="entry name" value="Jann2411-like domain"/>
    <property type="match status" value="1"/>
</dbReference>
<feature type="domain" description="Zinc finger CGNR" evidence="1">
    <location>
        <begin position="150"/>
        <end position="189"/>
    </location>
</feature>
<dbReference type="AlphaFoldDB" id="S5SR23"/>
<dbReference type="HOGENOM" id="CLU_087298_2_0_11"/>
<reference evidence="2 3" key="1">
    <citation type="submission" date="2012-11" db="EMBL/GenBank/DDBJ databases">
        <title>The complete genome sequence of Corynebacterium maris Coryn-1 (=DSM 45190).</title>
        <authorList>
            <person name="Schaffert L."/>
            <person name="Albersmeier A."/>
            <person name="Kalinowski J."/>
            <person name="Ruckert C."/>
        </authorList>
    </citation>
    <scope>NUCLEOTIDE SEQUENCE [LARGE SCALE GENOMIC DNA]</scope>
    <source>
        <strain evidence="3">Coryn-1</strain>
    </source>
</reference>
<dbReference type="SUPFAM" id="SSF160904">
    <property type="entry name" value="Jann2411-like"/>
    <property type="match status" value="1"/>
</dbReference>
<dbReference type="PATRIC" id="fig|1224163.3.peg.35"/>
<dbReference type="Proteomes" id="UP000015388">
    <property type="component" value="Chromosome"/>
</dbReference>
<dbReference type="EMBL" id="CP003924">
    <property type="protein sequence ID" value="AGS33519.1"/>
    <property type="molecule type" value="Genomic_DNA"/>
</dbReference>
<dbReference type="Pfam" id="PF07336">
    <property type="entry name" value="ABATE"/>
    <property type="match status" value="1"/>
</dbReference>
<dbReference type="OrthoDB" id="3211108at2"/>
<name>S5SR23_9CORY</name>
<dbReference type="eggNOG" id="COG5516">
    <property type="taxonomic scope" value="Bacteria"/>
</dbReference>
<dbReference type="InterPro" id="IPR021005">
    <property type="entry name" value="Znf_CGNR"/>
</dbReference>
<sequence>MNNSLPPAVPGAAEHPSLALISTLFAVPGNDAVELLDGPIATTAWLVDHGLVPDDTRLQDYCHAKLTTLRSQLRHLFDAHLAGQTPDAQVLAEVNAAVRMVPQTLTLVHEPGRGFARVTGHPVTQLVEHAMARIADDAAALLAGEEAGSLEQCGAPSCDRVFLRTHARRHWCSTRCGDRVRAARAYAKKKQATTS</sequence>
<keyword evidence="3" id="KW-1185">Reference proteome</keyword>
<evidence type="ECO:0000259" key="1">
    <source>
        <dbReference type="Pfam" id="PF11706"/>
    </source>
</evidence>
<dbReference type="STRING" id="1224163.B841_00180"/>
<evidence type="ECO:0000313" key="3">
    <source>
        <dbReference type="Proteomes" id="UP000015388"/>
    </source>
</evidence>
<dbReference type="InterPro" id="IPR023286">
    <property type="entry name" value="ABATE_dom_sf"/>
</dbReference>
<dbReference type="PANTHER" id="PTHR35525:SF3">
    <property type="entry name" value="BLL6575 PROTEIN"/>
    <property type="match status" value="1"/>
</dbReference>
<dbReference type="RefSeq" id="WP_020933454.1">
    <property type="nucleotide sequence ID" value="NC_021915.1"/>
</dbReference>